<organism evidence="2 3">
    <name type="scientific">Aquimixticola soesokkakensis</name>
    <dbReference type="NCBI Taxonomy" id="1519096"/>
    <lineage>
        <taxon>Bacteria</taxon>
        <taxon>Pseudomonadati</taxon>
        <taxon>Pseudomonadota</taxon>
        <taxon>Alphaproteobacteria</taxon>
        <taxon>Rhodobacterales</taxon>
        <taxon>Paracoccaceae</taxon>
        <taxon>Aquimixticola</taxon>
    </lineage>
</organism>
<reference evidence="2 3" key="1">
    <citation type="submission" date="2017-03" db="EMBL/GenBank/DDBJ databases">
        <authorList>
            <person name="Afonso C.L."/>
            <person name="Miller P.J."/>
            <person name="Scott M.A."/>
            <person name="Spackman E."/>
            <person name="Goraichik I."/>
            <person name="Dimitrov K.M."/>
            <person name="Suarez D.L."/>
            <person name="Swayne D.E."/>
        </authorList>
    </citation>
    <scope>NUCLEOTIDE SEQUENCE [LARGE SCALE GENOMIC DNA]</scope>
    <source>
        <strain evidence="2 3">CECT 8620</strain>
    </source>
</reference>
<evidence type="ECO:0000313" key="3">
    <source>
        <dbReference type="Proteomes" id="UP000193862"/>
    </source>
</evidence>
<sequence>MTRPPTDQTTDQTTAPTTPALEFAFAIRAEIAPPRSGGKSPLGERLHIPITGGTVTGPRLRARILPGGSDWPLITPDGTSKICADYTIEAEDGTLILVHNEGLRASSAEVLARLRAGEKVRPEEFYFRCAPRFDVGDGPHAWLRSTLFVGSIAPQGNVIEIDVFAVT</sequence>
<dbReference type="Proteomes" id="UP000193862">
    <property type="component" value="Unassembled WGS sequence"/>
</dbReference>
<dbReference type="HAMAP" id="MF_00775">
    <property type="entry name" value="UPF0311"/>
    <property type="match status" value="1"/>
</dbReference>
<dbReference type="InterPro" id="IPR020915">
    <property type="entry name" value="UPF0311"/>
</dbReference>
<dbReference type="AlphaFoldDB" id="A0A1Y5TKM6"/>
<evidence type="ECO:0000313" key="2">
    <source>
        <dbReference type="EMBL" id="SLN66268.1"/>
    </source>
</evidence>
<evidence type="ECO:0000256" key="1">
    <source>
        <dbReference type="HAMAP-Rule" id="MF_00775"/>
    </source>
</evidence>
<dbReference type="EMBL" id="FWFS01000012">
    <property type="protein sequence ID" value="SLN66268.1"/>
    <property type="molecule type" value="Genomic_DNA"/>
</dbReference>
<proteinExistence type="inferred from homology"/>
<name>A0A1Y5TKM6_9RHOB</name>
<dbReference type="RefSeq" id="WP_085837871.1">
    <property type="nucleotide sequence ID" value="NZ_FWFS01000012.1"/>
</dbReference>
<dbReference type="PANTHER" id="PTHR37315:SF1">
    <property type="entry name" value="UPF0311 PROTEIN BLR7842"/>
    <property type="match status" value="1"/>
</dbReference>
<gene>
    <name evidence="2" type="ORF">AQS8620_03084</name>
</gene>
<keyword evidence="3" id="KW-1185">Reference proteome</keyword>
<comment type="similarity">
    <text evidence="1">Belongs to the UPF0311 family.</text>
</comment>
<accession>A0A1Y5TKM6</accession>
<dbReference type="Pfam" id="PF11578">
    <property type="entry name" value="DUF3237"/>
    <property type="match status" value="1"/>
</dbReference>
<dbReference type="Gene3D" id="2.40.160.20">
    <property type="match status" value="1"/>
</dbReference>
<dbReference type="PANTHER" id="PTHR37315">
    <property type="entry name" value="UPF0311 PROTEIN BLR7842"/>
    <property type="match status" value="1"/>
</dbReference>
<protein>
    <recommendedName>
        <fullName evidence="1">UPF0311 protein AQS8620_03084</fullName>
    </recommendedName>
</protein>
<dbReference type="OrthoDB" id="5294829at2"/>